<sequence length="168" mass="18801">MNHEHLQVNLVGIQVRNARDGVGEHLDRQPVVLPSWLELQVTILPSTKVNPFVEEPDKEFALRVLQLVERCEAGPTLLAEFKLLEGAMKIPARLEILPCALLLGDGPIHEHTSLYGTLRIQLAQTLVSRVDSAELELNDEVKAVLRKWKASPSEYVRGAGWRFDDAVP</sequence>
<evidence type="ECO:0000313" key="2">
    <source>
        <dbReference type="Proteomes" id="UP000596276"/>
    </source>
</evidence>
<reference evidence="2" key="1">
    <citation type="journal article" date="2021" name="G3 (Bethesda)">
        <title>Chromosome assembled and annotated genome sequence of Aspergillus flavus NRRL 3357.</title>
        <authorList>
            <person name="Skerker J.M."/>
            <person name="Pianalto K.M."/>
            <person name="Mondo S.J."/>
            <person name="Yang K."/>
            <person name="Arkin A.P."/>
            <person name="Keller N.P."/>
            <person name="Grigoriev I.V."/>
            <person name="Louise Glass N.L."/>
        </authorList>
    </citation>
    <scope>NUCLEOTIDE SEQUENCE [LARGE SCALE GENOMIC DNA]</scope>
    <source>
        <strain evidence="2">ATCC 200026 / FGSC A1120 / IAM 13836 / NRRL 3357 / JCM 12722 / SRRC 167</strain>
    </source>
</reference>
<dbReference type="EMBL" id="CP044616">
    <property type="protein sequence ID" value="QRD92286.1"/>
    <property type="molecule type" value="Genomic_DNA"/>
</dbReference>
<proteinExistence type="predicted"/>
<organism evidence="1 2">
    <name type="scientific">Aspergillus flavus (strain ATCC 200026 / FGSC A1120 / IAM 13836 / NRRL 3357 / JCM 12722 / SRRC 167)</name>
    <dbReference type="NCBI Taxonomy" id="332952"/>
    <lineage>
        <taxon>Eukaryota</taxon>
        <taxon>Fungi</taxon>
        <taxon>Dikarya</taxon>
        <taxon>Ascomycota</taxon>
        <taxon>Pezizomycotina</taxon>
        <taxon>Eurotiomycetes</taxon>
        <taxon>Eurotiomycetidae</taxon>
        <taxon>Eurotiales</taxon>
        <taxon>Aspergillaceae</taxon>
        <taxon>Aspergillus</taxon>
        <taxon>Aspergillus subgen. Circumdati</taxon>
    </lineage>
</organism>
<gene>
    <name evidence="1" type="ORF">F9C07_2236511</name>
</gene>
<dbReference type="VEuPathDB" id="FungiDB:F9C07_2236511"/>
<evidence type="ECO:0000313" key="1">
    <source>
        <dbReference type="EMBL" id="QRD92286.1"/>
    </source>
</evidence>
<name>A0A7G5KLG8_ASPFN</name>
<dbReference type="VEuPathDB" id="FungiDB:AFLA_013657"/>
<keyword evidence="2" id="KW-1185">Reference proteome</keyword>
<dbReference type="AlphaFoldDB" id="A0A7G5KLG8"/>
<protein>
    <submittedName>
        <fullName evidence="1">Uncharacterized protein</fullName>
    </submittedName>
</protein>
<accession>A0A7G5KLG8</accession>
<dbReference type="Proteomes" id="UP000596276">
    <property type="component" value="Chromosome 8"/>
</dbReference>